<name>A0A3N6QEC4_9CYAN</name>
<sequence>MSKINEIQNKLKELDGATFQKLADAYLNKKIKQLHQIKSLGSVIGADKSIKGTPDTLIILENGKYILGEHTTTNPKRDKKQKLYKKLETDLHNCFNEEKTGISITKIEKIVLCHNSTLDTKEENSLKKECQKYGVELDIYGIDSISLDLENYSGIAKRYLEVKVDTLQIVDIDEFITTYNERTNVAPLDTKFYFREDEINEILQLLEENNLIIVSGKAGVGKSRLVLECCRKFEEKYSEYKVQCVFNKGRDIFEDIHVYFSDEGSYLIFVDDANRVKEFKHFINLLLDKRENQQIKIIATVRDYAVEQIKEVARSYNNLELVKIDSLTDKQIEQLVKKEYKIQNQLYIERIVDIVQGNPRLAIMAALVVQG</sequence>
<dbReference type="Pfam" id="PF20720">
    <property type="entry name" value="nSTAND3"/>
    <property type="match status" value="1"/>
</dbReference>
<dbReference type="Proteomes" id="UP000269154">
    <property type="component" value="Unassembled WGS sequence"/>
</dbReference>
<dbReference type="AlphaFoldDB" id="A0A3N6QEC4"/>
<dbReference type="EMBL" id="RCBY01000130">
    <property type="protein sequence ID" value="RQH34803.1"/>
    <property type="molecule type" value="Genomic_DNA"/>
</dbReference>
<dbReference type="InterPro" id="IPR049050">
    <property type="entry name" value="nSTAND3"/>
</dbReference>
<accession>A0A3N6QEC4</accession>
<evidence type="ECO:0000313" key="3">
    <source>
        <dbReference type="Proteomes" id="UP000269154"/>
    </source>
</evidence>
<evidence type="ECO:0000259" key="1">
    <source>
        <dbReference type="Pfam" id="PF20720"/>
    </source>
</evidence>
<comment type="caution">
    <text evidence="2">The sequence shown here is derived from an EMBL/GenBank/DDBJ whole genome shotgun (WGS) entry which is preliminary data.</text>
</comment>
<feature type="domain" description="Novel STAND NTPase 3" evidence="1">
    <location>
        <begin position="193"/>
        <end position="337"/>
    </location>
</feature>
<keyword evidence="3" id="KW-1185">Reference proteome</keyword>
<reference evidence="2 3" key="1">
    <citation type="journal article" date="2018" name="ACS Chem. Biol.">
        <title>Ketoreductase domain dysfunction expands chemodiversity: malyngamide biosynthesis in the cyanobacterium Okeania hirsuta.</title>
        <authorList>
            <person name="Moss N.A."/>
            <person name="Leao T."/>
            <person name="Rankin M."/>
            <person name="McCullough T.M."/>
            <person name="Qu P."/>
            <person name="Korobeynikov A."/>
            <person name="Smith J.L."/>
            <person name="Gerwick L."/>
            <person name="Gerwick W.H."/>
        </authorList>
    </citation>
    <scope>NUCLEOTIDE SEQUENCE [LARGE SCALE GENOMIC DNA]</scope>
    <source>
        <strain evidence="2 3">PAB10Feb10-1</strain>
    </source>
</reference>
<dbReference type="RefSeq" id="WP_124145186.1">
    <property type="nucleotide sequence ID" value="NZ_CAWOKI010000071.1"/>
</dbReference>
<dbReference type="SUPFAM" id="SSF52540">
    <property type="entry name" value="P-loop containing nucleoside triphosphate hydrolases"/>
    <property type="match status" value="1"/>
</dbReference>
<dbReference type="OrthoDB" id="9816071at2"/>
<proteinExistence type="predicted"/>
<gene>
    <name evidence="2" type="ORF">D5R40_20420</name>
</gene>
<dbReference type="InterPro" id="IPR027417">
    <property type="entry name" value="P-loop_NTPase"/>
</dbReference>
<dbReference type="Gene3D" id="3.40.50.300">
    <property type="entry name" value="P-loop containing nucleotide triphosphate hydrolases"/>
    <property type="match status" value="1"/>
</dbReference>
<evidence type="ECO:0000313" key="2">
    <source>
        <dbReference type="EMBL" id="RQH34803.1"/>
    </source>
</evidence>
<protein>
    <recommendedName>
        <fullName evidence="1">Novel STAND NTPase 3 domain-containing protein</fullName>
    </recommendedName>
</protein>
<organism evidence="2 3">
    <name type="scientific">Okeania hirsuta</name>
    <dbReference type="NCBI Taxonomy" id="1458930"/>
    <lineage>
        <taxon>Bacteria</taxon>
        <taxon>Bacillati</taxon>
        <taxon>Cyanobacteriota</taxon>
        <taxon>Cyanophyceae</taxon>
        <taxon>Oscillatoriophycideae</taxon>
        <taxon>Oscillatoriales</taxon>
        <taxon>Microcoleaceae</taxon>
        <taxon>Okeania</taxon>
    </lineage>
</organism>